<dbReference type="CDD" id="cd03156">
    <property type="entry name" value="uroplakin_I_like_LEL"/>
    <property type="match status" value="1"/>
</dbReference>
<dbReference type="STRING" id="99883.ENSTNIP00000000641"/>
<evidence type="ECO:0000313" key="8">
    <source>
        <dbReference type="Proteomes" id="UP000007303"/>
    </source>
</evidence>
<keyword evidence="8" id="KW-1185">Reference proteome</keyword>
<dbReference type="PANTHER" id="PTHR19282">
    <property type="entry name" value="TETRASPANIN"/>
    <property type="match status" value="1"/>
</dbReference>
<dbReference type="PANTHER" id="PTHR19282:SF561">
    <property type="entry name" value="TETRASPANIN"/>
    <property type="match status" value="1"/>
</dbReference>
<sequence length="249" mass="26684">MCCSGFLKVMMFIFNGIIFLAGCAVLGVGVWVAVDKTSFLGILDNVDGIPQELSQLIYVSYLLIALGCVLVVIGFLGCCGAIRESRCMLLTFFIIVLIIFLAEVAGAVVLFVFQDVVADLLMKVEGSVVGSIKKDYGSSTGVTSLWNSTMEQLDCCGFMNYTDFTGSPYYTSQGGIYPQYCCNVTISAFPCNGTDAQLSRVDGCYTKLVTILEENAVIVAGVAIGIAALEIAAMVVSMVLYNQIGTEFH</sequence>
<feature type="transmembrane region" description="Helical" evidence="6">
    <location>
        <begin position="216"/>
        <end position="241"/>
    </location>
</feature>
<comment type="subcellular location">
    <subcellularLocation>
        <location evidence="1 6">Membrane</location>
        <topology evidence="1 6">Multi-pass membrane protein</topology>
    </subcellularLocation>
</comment>
<evidence type="ECO:0000256" key="5">
    <source>
        <dbReference type="ARBA" id="ARBA00023136"/>
    </source>
</evidence>
<dbReference type="HOGENOM" id="CLU_055524_4_1_1"/>
<dbReference type="InterPro" id="IPR018503">
    <property type="entry name" value="Tetraspanin_CS"/>
</dbReference>
<dbReference type="AlphaFoldDB" id="H3BXC8"/>
<reference evidence="7" key="2">
    <citation type="submission" date="2025-08" db="UniProtKB">
        <authorList>
            <consortium name="Ensembl"/>
        </authorList>
    </citation>
    <scope>IDENTIFICATION</scope>
</reference>
<dbReference type="Ensembl" id="ENSTNIT00000001104.1">
    <property type="protein sequence ID" value="ENSTNIP00000000641.1"/>
    <property type="gene ID" value="ENSTNIG00000000549.1"/>
</dbReference>
<feature type="transmembrane region" description="Helical" evidence="6">
    <location>
        <begin position="12"/>
        <end position="34"/>
    </location>
</feature>
<accession>H3BXC8</accession>
<dbReference type="PRINTS" id="PR00259">
    <property type="entry name" value="TMFOUR"/>
</dbReference>
<dbReference type="GeneTree" id="ENSGT00940000164506"/>
<name>H3BXC8_TETNG</name>
<reference evidence="7" key="3">
    <citation type="submission" date="2025-09" db="UniProtKB">
        <authorList>
            <consortium name="Ensembl"/>
        </authorList>
    </citation>
    <scope>IDENTIFICATION</scope>
</reference>
<dbReference type="InParanoid" id="H3BXC8"/>
<protein>
    <recommendedName>
        <fullName evidence="6">Tetraspanin</fullName>
    </recommendedName>
</protein>
<dbReference type="PROSITE" id="PS00421">
    <property type="entry name" value="TM4_1"/>
    <property type="match status" value="1"/>
</dbReference>
<evidence type="ECO:0000256" key="2">
    <source>
        <dbReference type="ARBA" id="ARBA00006840"/>
    </source>
</evidence>
<dbReference type="InterPro" id="IPR008952">
    <property type="entry name" value="Tetraspanin_EC2_sf"/>
</dbReference>
<keyword evidence="3 6" id="KW-0812">Transmembrane</keyword>
<dbReference type="OMA" id="NIDGCFD"/>
<dbReference type="Gene3D" id="1.10.1450.10">
    <property type="entry name" value="Tetraspanin"/>
    <property type="match status" value="1"/>
</dbReference>
<dbReference type="Pfam" id="PF00335">
    <property type="entry name" value="Tetraspanin"/>
    <property type="match status" value="1"/>
</dbReference>
<evidence type="ECO:0000256" key="6">
    <source>
        <dbReference type="RuleBase" id="RU361218"/>
    </source>
</evidence>
<evidence type="ECO:0000256" key="1">
    <source>
        <dbReference type="ARBA" id="ARBA00004141"/>
    </source>
</evidence>
<comment type="similarity">
    <text evidence="2 6">Belongs to the tetraspanin (TM4SF) family.</text>
</comment>
<dbReference type="PIRSF" id="PIRSF002419">
    <property type="entry name" value="Tetraspanin"/>
    <property type="match status" value="1"/>
</dbReference>
<evidence type="ECO:0000256" key="4">
    <source>
        <dbReference type="ARBA" id="ARBA00022989"/>
    </source>
</evidence>
<reference evidence="8" key="1">
    <citation type="journal article" date="2004" name="Nature">
        <title>Genome duplication in the teleost fish Tetraodon nigroviridis reveals the early vertebrate proto-karyotype.</title>
        <authorList>
            <person name="Jaillon O."/>
            <person name="Aury J.-M."/>
            <person name="Brunet F."/>
            <person name="Petit J.-L."/>
            <person name="Stange-Thomann N."/>
            <person name="Mauceli E."/>
            <person name="Bouneau L."/>
            <person name="Fischer C."/>
            <person name="Ozouf-Costaz C."/>
            <person name="Bernot A."/>
            <person name="Nicaud S."/>
            <person name="Jaffe D."/>
            <person name="Fisher S."/>
            <person name="Lutfalla G."/>
            <person name="Dossat C."/>
            <person name="Segurens B."/>
            <person name="Dasilva C."/>
            <person name="Salanoubat M."/>
            <person name="Levy M."/>
            <person name="Boudet N."/>
            <person name="Castellano S."/>
            <person name="Anthouard V."/>
            <person name="Jubin C."/>
            <person name="Castelli V."/>
            <person name="Katinka M."/>
            <person name="Vacherie B."/>
            <person name="Biemont C."/>
            <person name="Skalli Z."/>
            <person name="Cattolico L."/>
            <person name="Poulain J."/>
            <person name="De Berardinis V."/>
            <person name="Cruaud C."/>
            <person name="Duprat S."/>
            <person name="Brottier P."/>
            <person name="Coutanceau J.-P."/>
            <person name="Gouzy J."/>
            <person name="Parra G."/>
            <person name="Lardier G."/>
            <person name="Chapple C."/>
            <person name="McKernan K.J."/>
            <person name="McEwan P."/>
            <person name="Bosak S."/>
            <person name="Kellis M."/>
            <person name="Volff J.-N."/>
            <person name="Guigo R."/>
            <person name="Zody M.C."/>
            <person name="Mesirov J."/>
            <person name="Lindblad-Toh K."/>
            <person name="Birren B."/>
            <person name="Nusbaum C."/>
            <person name="Kahn D."/>
            <person name="Robinson-Rechavi M."/>
            <person name="Laudet V."/>
            <person name="Schachter V."/>
            <person name="Quetier F."/>
            <person name="Saurin W."/>
            <person name="Scarpelli C."/>
            <person name="Wincker P."/>
            <person name="Lander E.S."/>
            <person name="Weissenbach J."/>
            <person name="Roest Crollius H."/>
        </authorList>
    </citation>
    <scope>NUCLEOTIDE SEQUENCE [LARGE SCALE GENOMIC DNA]</scope>
</reference>
<proteinExistence type="inferred from homology"/>
<keyword evidence="5 6" id="KW-0472">Membrane</keyword>
<dbReference type="SUPFAM" id="SSF48652">
    <property type="entry name" value="Tetraspanin"/>
    <property type="match status" value="1"/>
</dbReference>
<organism evidence="7 8">
    <name type="scientific">Tetraodon nigroviridis</name>
    <name type="common">Spotted green pufferfish</name>
    <name type="synonym">Chelonodon nigroviridis</name>
    <dbReference type="NCBI Taxonomy" id="99883"/>
    <lineage>
        <taxon>Eukaryota</taxon>
        <taxon>Metazoa</taxon>
        <taxon>Chordata</taxon>
        <taxon>Craniata</taxon>
        <taxon>Vertebrata</taxon>
        <taxon>Euteleostomi</taxon>
        <taxon>Actinopterygii</taxon>
        <taxon>Neopterygii</taxon>
        <taxon>Teleostei</taxon>
        <taxon>Neoteleostei</taxon>
        <taxon>Acanthomorphata</taxon>
        <taxon>Eupercaria</taxon>
        <taxon>Tetraodontiformes</taxon>
        <taxon>Tetradontoidea</taxon>
        <taxon>Tetraodontidae</taxon>
        <taxon>Tetraodon</taxon>
    </lineage>
</organism>
<feature type="transmembrane region" description="Helical" evidence="6">
    <location>
        <begin position="58"/>
        <end position="82"/>
    </location>
</feature>
<feature type="transmembrane region" description="Helical" evidence="6">
    <location>
        <begin position="89"/>
        <end position="113"/>
    </location>
</feature>
<dbReference type="InterPro" id="IPR000301">
    <property type="entry name" value="Tetraspanin_animals"/>
</dbReference>
<dbReference type="GO" id="GO:0005886">
    <property type="term" value="C:plasma membrane"/>
    <property type="evidence" value="ECO:0007669"/>
    <property type="project" value="TreeGrafter"/>
</dbReference>
<keyword evidence="4 6" id="KW-1133">Transmembrane helix</keyword>
<dbReference type="Proteomes" id="UP000007303">
    <property type="component" value="Unassembled WGS sequence"/>
</dbReference>
<dbReference type="InterPro" id="IPR018499">
    <property type="entry name" value="Tetraspanin/Peripherin"/>
</dbReference>
<evidence type="ECO:0000256" key="3">
    <source>
        <dbReference type="ARBA" id="ARBA00022692"/>
    </source>
</evidence>
<evidence type="ECO:0000313" key="7">
    <source>
        <dbReference type="Ensembl" id="ENSTNIP00000000641.1"/>
    </source>
</evidence>